<evidence type="ECO:0000313" key="2">
    <source>
        <dbReference type="EMBL" id="EGI60497.1"/>
    </source>
</evidence>
<name>F4WZA8_ACREC</name>
<accession>F4WZA8</accession>
<dbReference type="Proteomes" id="UP000007755">
    <property type="component" value="Unassembled WGS sequence"/>
</dbReference>
<dbReference type="InParanoid" id="F4WZA8"/>
<dbReference type="AlphaFoldDB" id="F4WZA8"/>
<sequence>MKSLILINFKVPVFYPPSPLFCALRSLSPVSRLRILSREFCGTSLRYLGRVPRTRNGDMNIPGVEYPRVVNLFGTTRMKKVRLRIPRITRLKFRKLLRKWSGRAIRHCPNTSLSATVAAGGMSLCKVLGNTQPLEVKRVIGAANARTHVLPDPVCQIPWHGVRSMPRWIVNRALTLVTRISPLSHDASARACRSGKRPYQADPHALKTTQIDFRGMSLMCRDHDITDEFEFPHELEILFETRKITCNPNRDTNDPVRNETTWIIHSMRPRTQATVFQGKSDFHFLSFFPFVSSRINAFDDYSLPEKNKRVSSLEKTDEKKTRVRKDREKKNGRKPQRKKLPSLVEEKKSGLLYLGTTDRPVDYIVEIEKIDTLPYHFVPLLFQSSCSPPREGDVKGVEKITDKETGKLRGRRNKGGNKTDKLVWLLYKVLGIPSRIR</sequence>
<proteinExistence type="predicted"/>
<keyword evidence="3" id="KW-1185">Reference proteome</keyword>
<dbReference type="EMBL" id="GL888470">
    <property type="protein sequence ID" value="EGI60497.1"/>
    <property type="molecule type" value="Genomic_DNA"/>
</dbReference>
<feature type="region of interest" description="Disordered" evidence="1">
    <location>
        <begin position="309"/>
        <end position="341"/>
    </location>
</feature>
<evidence type="ECO:0000313" key="3">
    <source>
        <dbReference type="Proteomes" id="UP000007755"/>
    </source>
</evidence>
<feature type="compositionally biased region" description="Basic residues" evidence="1">
    <location>
        <begin position="330"/>
        <end position="340"/>
    </location>
</feature>
<gene>
    <name evidence="2" type="ORF">G5I_11323</name>
</gene>
<reference evidence="2" key="1">
    <citation type="submission" date="2011-02" db="EMBL/GenBank/DDBJ databases">
        <title>The genome of the leaf-cutting ant Acromyrmex echinatior suggests key adaptations to social evolution and fungus farming.</title>
        <authorList>
            <person name="Nygaard S."/>
            <person name="Zhang G."/>
        </authorList>
    </citation>
    <scope>NUCLEOTIDE SEQUENCE</scope>
</reference>
<protein>
    <submittedName>
        <fullName evidence="2">Uncharacterized protein</fullName>
    </submittedName>
</protein>
<feature type="compositionally biased region" description="Basic and acidic residues" evidence="1">
    <location>
        <begin position="309"/>
        <end position="329"/>
    </location>
</feature>
<evidence type="ECO:0000256" key="1">
    <source>
        <dbReference type="SAM" id="MobiDB-lite"/>
    </source>
</evidence>
<organism evidence="3">
    <name type="scientific">Acromyrmex echinatior</name>
    <name type="common">Panamanian leafcutter ant</name>
    <name type="synonym">Acromyrmex octospinosus echinatior</name>
    <dbReference type="NCBI Taxonomy" id="103372"/>
    <lineage>
        <taxon>Eukaryota</taxon>
        <taxon>Metazoa</taxon>
        <taxon>Ecdysozoa</taxon>
        <taxon>Arthropoda</taxon>
        <taxon>Hexapoda</taxon>
        <taxon>Insecta</taxon>
        <taxon>Pterygota</taxon>
        <taxon>Neoptera</taxon>
        <taxon>Endopterygota</taxon>
        <taxon>Hymenoptera</taxon>
        <taxon>Apocrita</taxon>
        <taxon>Aculeata</taxon>
        <taxon>Formicoidea</taxon>
        <taxon>Formicidae</taxon>
        <taxon>Myrmicinae</taxon>
        <taxon>Acromyrmex</taxon>
    </lineage>
</organism>